<keyword evidence="3" id="KW-1185">Reference proteome</keyword>
<feature type="region of interest" description="Disordered" evidence="1">
    <location>
        <begin position="333"/>
        <end position="449"/>
    </location>
</feature>
<feature type="compositionally biased region" description="Polar residues" evidence="1">
    <location>
        <begin position="809"/>
        <end position="825"/>
    </location>
</feature>
<evidence type="ECO:0000256" key="1">
    <source>
        <dbReference type="SAM" id="MobiDB-lite"/>
    </source>
</evidence>
<feature type="compositionally biased region" description="Basic and acidic residues" evidence="1">
    <location>
        <begin position="339"/>
        <end position="353"/>
    </location>
</feature>
<feature type="region of interest" description="Disordered" evidence="1">
    <location>
        <begin position="463"/>
        <end position="501"/>
    </location>
</feature>
<feature type="compositionally biased region" description="Basic residues" evidence="1">
    <location>
        <begin position="375"/>
        <end position="389"/>
    </location>
</feature>
<feature type="compositionally biased region" description="Basic and acidic residues" evidence="1">
    <location>
        <begin position="872"/>
        <end position="891"/>
    </location>
</feature>
<gene>
    <name evidence="2" type="ORF">BDV26DRAFT_272422</name>
</gene>
<dbReference type="Proteomes" id="UP000326198">
    <property type="component" value="Unassembled WGS sequence"/>
</dbReference>
<protein>
    <submittedName>
        <fullName evidence="2">Putative cell wall proline rich protein</fullName>
    </submittedName>
</protein>
<sequence>MASISLPLQPQTTSAFSQYLDSADQFPSRHSRRNLTMSTPLPNPPFIFPARDPEVTTQTSTTQFGGRPPLPAFSFNPGSAHSSQPSMPNLPVNRAGGHRRRCSEFVGGEKFVSSGPVETSQSNEVNSNTTPTKLPVPGPGFSAGGPGKRRHAHRRSAAISSVDLTAISNTLDLKPALGSAPLLSTGSTHDLDASDEALKPTCHSATALGRFTPPASPRIMINDETLPAVQPETASEHPTDGRPISEISKDSGSTIRPEDTARNSEQPGPSISKPLSSVDRTQKQRPRTADASLMLNPNTISGNDEASRAKRPLSATGHSRFRKSISSGIIDAALRRHHGGDSRWADSSRRSSSDDDDSYSSTEDARGSFESTSAAKKKSKSKKRQKKVRSWAGAILTRGKGKRHQPKKDEMTDETKDEIKDETKDETNQSEITPPAITRTNSDLGSAVDVNFDDDEDIVIIRTPTNPAAPRSHEPTPEAEPQVTLENSWKPRSFYEQTTQNDALSPIIDLDAALGPFNTPDGRSRGVPESGFSAATKRMYSGGRRGEFVGPEMRYHRRTESAPEMPPFDRSFLNQARLANNASLENPDVFYEEEEDAFLAATSESPKYSDENIPIQAVSGAESVDLQSEGSKVSSDTLTGENASEVNIQQSGLGIQRDGLPEPSQPNTISAHQDNSTPLGQPCAVSQFHNAKNPFSIRPKSPGPAEIIKQELWQRRLGVPPSPDVSPRFLPADNRPSTSPIELTPNIPPFSLQGGGSLSNSSFPSPDFTGSSSDAPRSITTSSTTDRNFSSPYNPSMDFPHASVEDVPSLTSSASTTTNPLNRFSATFFPRPRLSTDRSASFSAAIHRRSSQANSSKRSSLASLSKLVVGSHAERSKLSYEEKPPGDEPEKAKRKSHRISRLMHFWKTKDKEKLNESAVPEERLS</sequence>
<feature type="compositionally biased region" description="Polar residues" evidence="1">
    <location>
        <begin position="76"/>
        <end position="87"/>
    </location>
</feature>
<feature type="compositionally biased region" description="Basic and acidic residues" evidence="1">
    <location>
        <begin position="407"/>
        <end position="427"/>
    </location>
</feature>
<feature type="region of interest" description="Disordered" evidence="1">
    <location>
        <begin position="112"/>
        <end position="156"/>
    </location>
</feature>
<feature type="compositionally biased region" description="Polar residues" evidence="1">
    <location>
        <begin position="625"/>
        <end position="653"/>
    </location>
</feature>
<feature type="compositionally biased region" description="Polar residues" evidence="1">
    <location>
        <begin position="263"/>
        <end position="279"/>
    </location>
</feature>
<feature type="region of interest" description="Disordered" evidence="1">
    <location>
        <begin position="230"/>
        <end position="321"/>
    </location>
</feature>
<dbReference type="AlphaFoldDB" id="A0A5N7ATT1"/>
<feature type="compositionally biased region" description="Polar residues" evidence="1">
    <location>
        <begin position="55"/>
        <end position="64"/>
    </location>
</feature>
<feature type="compositionally biased region" description="Basic residues" evidence="1">
    <location>
        <begin position="892"/>
        <end position="906"/>
    </location>
</feature>
<dbReference type="OrthoDB" id="5406427at2759"/>
<feature type="compositionally biased region" description="Basic and acidic residues" evidence="1">
    <location>
        <begin position="907"/>
        <end position="925"/>
    </location>
</feature>
<feature type="compositionally biased region" description="Basic residues" evidence="1">
    <location>
        <begin position="147"/>
        <end position="156"/>
    </location>
</feature>
<feature type="region of interest" description="Disordered" evidence="1">
    <location>
        <begin position="1"/>
        <end position="87"/>
    </location>
</feature>
<evidence type="ECO:0000313" key="3">
    <source>
        <dbReference type="Proteomes" id="UP000326198"/>
    </source>
</evidence>
<reference evidence="2 3" key="1">
    <citation type="submission" date="2019-04" db="EMBL/GenBank/DDBJ databases">
        <title>Friends and foes A comparative genomics studyof 23 Aspergillus species from section Flavi.</title>
        <authorList>
            <consortium name="DOE Joint Genome Institute"/>
            <person name="Kjaerbolling I."/>
            <person name="Vesth T."/>
            <person name="Frisvad J.C."/>
            <person name="Nybo J.L."/>
            <person name="Theobald S."/>
            <person name="Kildgaard S."/>
            <person name="Isbrandt T."/>
            <person name="Kuo A."/>
            <person name="Sato A."/>
            <person name="Lyhne E.K."/>
            <person name="Kogle M.E."/>
            <person name="Wiebenga A."/>
            <person name="Kun R.S."/>
            <person name="Lubbers R.J."/>
            <person name="Makela M.R."/>
            <person name="Barry K."/>
            <person name="Chovatia M."/>
            <person name="Clum A."/>
            <person name="Daum C."/>
            <person name="Haridas S."/>
            <person name="He G."/>
            <person name="LaButti K."/>
            <person name="Lipzen A."/>
            <person name="Mondo S."/>
            <person name="Riley R."/>
            <person name="Salamov A."/>
            <person name="Simmons B.A."/>
            <person name="Magnuson J.K."/>
            <person name="Henrissat B."/>
            <person name="Mortensen U.H."/>
            <person name="Larsen T.O."/>
            <person name="Devries R.P."/>
            <person name="Grigoriev I.V."/>
            <person name="Machida M."/>
            <person name="Baker S.E."/>
            <person name="Andersen M.R."/>
        </authorList>
    </citation>
    <scope>NUCLEOTIDE SEQUENCE [LARGE SCALE GENOMIC DNA]</scope>
    <source>
        <strain evidence="2 3">IBT 29228</strain>
    </source>
</reference>
<feature type="compositionally biased region" description="Polar residues" evidence="1">
    <location>
        <begin position="665"/>
        <end position="679"/>
    </location>
</feature>
<proteinExistence type="predicted"/>
<evidence type="ECO:0000313" key="2">
    <source>
        <dbReference type="EMBL" id="KAE8373261.1"/>
    </source>
</evidence>
<feature type="region of interest" description="Disordered" evidence="1">
    <location>
        <begin position="718"/>
        <end position="925"/>
    </location>
</feature>
<feature type="compositionally biased region" description="Low complexity" evidence="1">
    <location>
        <begin position="851"/>
        <end position="867"/>
    </location>
</feature>
<feature type="compositionally biased region" description="Polar residues" evidence="1">
    <location>
        <begin position="116"/>
        <end position="132"/>
    </location>
</feature>
<feature type="region of interest" description="Disordered" evidence="1">
    <location>
        <begin position="621"/>
        <end position="685"/>
    </location>
</feature>
<organism evidence="2 3">
    <name type="scientific">Aspergillus bertholletiae</name>
    <dbReference type="NCBI Taxonomy" id="1226010"/>
    <lineage>
        <taxon>Eukaryota</taxon>
        <taxon>Fungi</taxon>
        <taxon>Dikarya</taxon>
        <taxon>Ascomycota</taxon>
        <taxon>Pezizomycotina</taxon>
        <taxon>Eurotiomycetes</taxon>
        <taxon>Eurotiomycetidae</taxon>
        <taxon>Eurotiales</taxon>
        <taxon>Aspergillaceae</taxon>
        <taxon>Aspergillus</taxon>
        <taxon>Aspergillus subgen. Circumdati</taxon>
    </lineage>
</organism>
<dbReference type="EMBL" id="ML736321">
    <property type="protein sequence ID" value="KAE8373261.1"/>
    <property type="molecule type" value="Genomic_DNA"/>
</dbReference>
<name>A0A5N7ATT1_9EURO</name>
<feature type="compositionally biased region" description="Polar residues" evidence="1">
    <location>
        <begin position="1"/>
        <end position="20"/>
    </location>
</feature>
<feature type="compositionally biased region" description="Polar residues" evidence="1">
    <location>
        <begin position="768"/>
        <end position="794"/>
    </location>
</feature>
<accession>A0A5N7ATT1</accession>
<feature type="compositionally biased region" description="Polar residues" evidence="1">
    <location>
        <begin position="295"/>
        <end position="304"/>
    </location>
</feature>